<dbReference type="OrthoDB" id="9998498at2"/>
<protein>
    <submittedName>
        <fullName evidence="3">Uncharacterized protein</fullName>
    </submittedName>
</protein>
<keyword evidence="2" id="KW-0812">Transmembrane</keyword>
<keyword evidence="2" id="KW-1133">Transmembrane helix</keyword>
<feature type="region of interest" description="Disordered" evidence="1">
    <location>
        <begin position="1"/>
        <end position="21"/>
    </location>
</feature>
<dbReference type="EMBL" id="SOAU01000001">
    <property type="protein sequence ID" value="TDT18368.1"/>
    <property type="molecule type" value="Genomic_DNA"/>
</dbReference>
<comment type="caution">
    <text evidence="3">The sequence shown here is derived from an EMBL/GenBank/DDBJ whole genome shotgun (WGS) entry which is preliminary data.</text>
</comment>
<proteinExistence type="predicted"/>
<evidence type="ECO:0000313" key="4">
    <source>
        <dbReference type="Proteomes" id="UP000294558"/>
    </source>
</evidence>
<dbReference type="Proteomes" id="UP000294558">
    <property type="component" value="Unassembled WGS sequence"/>
</dbReference>
<name>A0A4V3EJI8_9ACTN</name>
<keyword evidence="4" id="KW-1185">Reference proteome</keyword>
<dbReference type="AlphaFoldDB" id="A0A4V3EJI8"/>
<feature type="transmembrane region" description="Helical" evidence="2">
    <location>
        <begin position="42"/>
        <end position="62"/>
    </location>
</feature>
<evidence type="ECO:0000256" key="2">
    <source>
        <dbReference type="SAM" id="Phobius"/>
    </source>
</evidence>
<gene>
    <name evidence="3" type="ORF">BDK89_3988</name>
</gene>
<evidence type="ECO:0000313" key="3">
    <source>
        <dbReference type="EMBL" id="TDT18368.1"/>
    </source>
</evidence>
<organism evidence="3 4">
    <name type="scientific">Ilumatobacter fluminis</name>
    <dbReference type="NCBI Taxonomy" id="467091"/>
    <lineage>
        <taxon>Bacteria</taxon>
        <taxon>Bacillati</taxon>
        <taxon>Actinomycetota</taxon>
        <taxon>Acidimicrobiia</taxon>
        <taxon>Acidimicrobiales</taxon>
        <taxon>Ilumatobacteraceae</taxon>
        <taxon>Ilumatobacter</taxon>
    </lineage>
</organism>
<reference evidence="3 4" key="1">
    <citation type="submission" date="2019-03" db="EMBL/GenBank/DDBJ databases">
        <title>Sequencing the genomes of 1000 actinobacteria strains.</title>
        <authorList>
            <person name="Klenk H.-P."/>
        </authorList>
    </citation>
    <scope>NUCLEOTIDE SEQUENCE [LARGE SCALE GENOMIC DNA]</scope>
    <source>
        <strain evidence="3 4">DSM 18936</strain>
    </source>
</reference>
<accession>A0A4V3EJI8</accession>
<evidence type="ECO:0000256" key="1">
    <source>
        <dbReference type="SAM" id="MobiDB-lite"/>
    </source>
</evidence>
<keyword evidence="2" id="KW-0472">Membrane</keyword>
<sequence length="268" mass="27879">MTDHHDTTPMTDIGPAALPEPVPAASEANTAAIAELTRRTNLMIGILAALLVGAFVVIGLLFGRVASAESDAEAARTELATVMANGGASSAEVEELRADLDRVEAGAALYASQVEGFVDQLAELSPEIEAGVAEAITGLRDFGESTISFDVNIDEVIPIDTEVVISRTVEVPIVTEIPINEEIDTTITIDTPLGGIPVDVNVPVDVVVPIDLVVDIPIDETVPIQDEFPVQLDVPIAIDVGETELKNLTDSLAAGLESLEGVLTGLAG</sequence>
<dbReference type="RefSeq" id="WP_133870592.1">
    <property type="nucleotide sequence ID" value="NZ_SOAU01000001.1"/>
</dbReference>